<dbReference type="EC" id="3.1.11.6" evidence="5"/>
<proteinExistence type="inferred from homology"/>
<evidence type="ECO:0000259" key="8">
    <source>
        <dbReference type="Pfam" id="PF13742"/>
    </source>
</evidence>
<evidence type="ECO:0000256" key="5">
    <source>
        <dbReference type="HAMAP-Rule" id="MF_00378"/>
    </source>
</evidence>
<evidence type="ECO:0000256" key="2">
    <source>
        <dbReference type="ARBA" id="ARBA00022722"/>
    </source>
</evidence>
<comment type="subcellular location">
    <subcellularLocation>
        <location evidence="5 6">Cytoplasm</location>
    </subcellularLocation>
</comment>
<gene>
    <name evidence="5 9" type="primary">xseA</name>
    <name evidence="9" type="ORF">COV06_01605</name>
</gene>
<sequence>MCGWCNGSSQVGLCKHMIDPFQDNLFESAQTLGKPVALSVSAAVELINQQLFSIAGPNMLIEGEVSEFSVSQGKWVRFTLKDLEDGALLKCFLTVYQLQVEIENGDKIIVGATPKVYPRYGQLTLNVNTIEIVGAGALAQQLERLRKKLEAEGLFAVDRKRALPLYPEKIGLIASRESAAYSDFLRILQNRWGGVEVQSLHVAVQGERAVPDIVGALGYVNQLPVEDRPDVLVLTRGGGSLEDLAAFNDEQVVRSVFASVVPIVVGIGHERDESLAEYAADVRASTPSNAAERVVPDKDSVLNQIEMTERRLVDRVQDAVQTRMYGVESAVAKLTRVMQSLAFEVNRVMTTVQNVGDVLLHELTRYKERVEGMGRYLKEMDPVRVLSRGYAIVHAGDAVLKDASKVGQGDTIQVQLAHGTIRADVQEAN</sequence>
<comment type="function">
    <text evidence="5">Bidirectionally degrades single-stranded DNA into large acid-insoluble oligonucleotides, which are then degraded further into small acid-soluble oligonucleotides.</text>
</comment>
<dbReference type="AlphaFoldDB" id="A0A2H0RQP4"/>
<reference evidence="9 10" key="1">
    <citation type="submission" date="2017-09" db="EMBL/GenBank/DDBJ databases">
        <title>Depth-based differentiation of microbial function through sediment-hosted aquifers and enrichment of novel symbionts in the deep terrestrial subsurface.</title>
        <authorList>
            <person name="Probst A.J."/>
            <person name="Ladd B."/>
            <person name="Jarett J.K."/>
            <person name="Geller-Mcgrath D.E."/>
            <person name="Sieber C.M."/>
            <person name="Emerson J.B."/>
            <person name="Anantharaman K."/>
            <person name="Thomas B.C."/>
            <person name="Malmstrom R."/>
            <person name="Stieglmeier M."/>
            <person name="Klingl A."/>
            <person name="Woyke T."/>
            <person name="Ryan C.M."/>
            <person name="Banfield J.F."/>
        </authorList>
    </citation>
    <scope>NUCLEOTIDE SEQUENCE [LARGE SCALE GENOMIC DNA]</scope>
    <source>
        <strain evidence="9">CG10_big_fil_rev_8_21_14_0_10_50_16</strain>
    </source>
</reference>
<protein>
    <recommendedName>
        <fullName evidence="5">Exodeoxyribonuclease 7 large subunit</fullName>
        <ecNumber evidence="5">3.1.11.6</ecNumber>
    </recommendedName>
    <alternativeName>
        <fullName evidence="5">Exodeoxyribonuclease VII large subunit</fullName>
        <shortName evidence="5">Exonuclease VII large subunit</shortName>
    </alternativeName>
</protein>
<dbReference type="InterPro" id="IPR003753">
    <property type="entry name" value="Exonuc_VII_L"/>
</dbReference>
<evidence type="ECO:0000259" key="7">
    <source>
        <dbReference type="Pfam" id="PF02601"/>
    </source>
</evidence>
<feature type="domain" description="Exonuclease VII large subunit C-terminal" evidence="7">
    <location>
        <begin position="154"/>
        <end position="348"/>
    </location>
</feature>
<dbReference type="PANTHER" id="PTHR30008">
    <property type="entry name" value="EXODEOXYRIBONUCLEASE 7 LARGE SUBUNIT"/>
    <property type="match status" value="1"/>
</dbReference>
<name>A0A2H0RQP4_9BACT</name>
<dbReference type="GO" id="GO:0009318">
    <property type="term" value="C:exodeoxyribonuclease VII complex"/>
    <property type="evidence" value="ECO:0007669"/>
    <property type="project" value="UniProtKB-UniRule"/>
</dbReference>
<dbReference type="EMBL" id="PCYM01000001">
    <property type="protein sequence ID" value="PIR48075.1"/>
    <property type="molecule type" value="Genomic_DNA"/>
</dbReference>
<keyword evidence="4 5" id="KW-0269">Exonuclease</keyword>
<dbReference type="GO" id="GO:0003676">
    <property type="term" value="F:nucleic acid binding"/>
    <property type="evidence" value="ECO:0007669"/>
    <property type="project" value="InterPro"/>
</dbReference>
<keyword evidence="3 5" id="KW-0378">Hydrolase</keyword>
<organism evidence="9 10">
    <name type="scientific">Candidatus Uhrbacteria bacterium CG10_big_fil_rev_8_21_14_0_10_50_16</name>
    <dbReference type="NCBI Taxonomy" id="1975039"/>
    <lineage>
        <taxon>Bacteria</taxon>
        <taxon>Candidatus Uhriibacteriota</taxon>
    </lineage>
</organism>
<dbReference type="HAMAP" id="MF_00378">
    <property type="entry name" value="Exonuc_7_L"/>
    <property type="match status" value="1"/>
</dbReference>
<dbReference type="PANTHER" id="PTHR30008:SF0">
    <property type="entry name" value="EXODEOXYRIBONUCLEASE 7 LARGE SUBUNIT"/>
    <property type="match status" value="1"/>
</dbReference>
<dbReference type="Pfam" id="PF13742">
    <property type="entry name" value="tRNA_anti_2"/>
    <property type="match status" value="1"/>
</dbReference>
<feature type="domain" description="OB-fold nucleic acid binding" evidence="8">
    <location>
        <begin position="38"/>
        <end position="131"/>
    </location>
</feature>
<comment type="similarity">
    <text evidence="5 6">Belongs to the XseA family.</text>
</comment>
<dbReference type="InterPro" id="IPR020579">
    <property type="entry name" value="Exonuc_VII_lsu_C"/>
</dbReference>
<dbReference type="GO" id="GO:0005737">
    <property type="term" value="C:cytoplasm"/>
    <property type="evidence" value="ECO:0007669"/>
    <property type="project" value="UniProtKB-SubCell"/>
</dbReference>
<evidence type="ECO:0000256" key="6">
    <source>
        <dbReference type="RuleBase" id="RU004355"/>
    </source>
</evidence>
<keyword evidence="1 5" id="KW-0963">Cytoplasm</keyword>
<dbReference type="GO" id="GO:0006308">
    <property type="term" value="P:DNA catabolic process"/>
    <property type="evidence" value="ECO:0007669"/>
    <property type="project" value="UniProtKB-UniRule"/>
</dbReference>
<accession>A0A2H0RQP4</accession>
<comment type="caution">
    <text evidence="9">The sequence shown here is derived from an EMBL/GenBank/DDBJ whole genome shotgun (WGS) entry which is preliminary data.</text>
</comment>
<evidence type="ECO:0000313" key="9">
    <source>
        <dbReference type="EMBL" id="PIR48075.1"/>
    </source>
</evidence>
<dbReference type="GO" id="GO:0008855">
    <property type="term" value="F:exodeoxyribonuclease VII activity"/>
    <property type="evidence" value="ECO:0007669"/>
    <property type="project" value="UniProtKB-UniRule"/>
</dbReference>
<comment type="subunit">
    <text evidence="5">Heterooligomer composed of large and small subunits.</text>
</comment>
<evidence type="ECO:0000256" key="1">
    <source>
        <dbReference type="ARBA" id="ARBA00022490"/>
    </source>
</evidence>
<dbReference type="Proteomes" id="UP000230084">
    <property type="component" value="Unassembled WGS sequence"/>
</dbReference>
<evidence type="ECO:0000313" key="10">
    <source>
        <dbReference type="Proteomes" id="UP000230084"/>
    </source>
</evidence>
<evidence type="ECO:0000256" key="4">
    <source>
        <dbReference type="ARBA" id="ARBA00022839"/>
    </source>
</evidence>
<evidence type="ECO:0000256" key="3">
    <source>
        <dbReference type="ARBA" id="ARBA00022801"/>
    </source>
</evidence>
<dbReference type="NCBIfam" id="TIGR00237">
    <property type="entry name" value="xseA"/>
    <property type="match status" value="1"/>
</dbReference>
<dbReference type="InterPro" id="IPR025824">
    <property type="entry name" value="OB-fold_nuc-bd_dom"/>
</dbReference>
<dbReference type="Pfam" id="PF02601">
    <property type="entry name" value="Exonuc_VII_L"/>
    <property type="match status" value="1"/>
</dbReference>
<dbReference type="CDD" id="cd04489">
    <property type="entry name" value="ExoVII_LU_OBF"/>
    <property type="match status" value="1"/>
</dbReference>
<comment type="catalytic activity">
    <reaction evidence="5 6">
        <text>Exonucleolytic cleavage in either 5'- to 3'- or 3'- to 5'-direction to yield nucleoside 5'-phosphates.</text>
        <dbReference type="EC" id="3.1.11.6"/>
    </reaction>
</comment>
<keyword evidence="2 5" id="KW-0540">Nuclease</keyword>